<dbReference type="GO" id="GO:0045892">
    <property type="term" value="P:negative regulation of DNA-templated transcription"/>
    <property type="evidence" value="ECO:0007669"/>
    <property type="project" value="InterPro"/>
</dbReference>
<evidence type="ECO:0000313" key="6">
    <source>
        <dbReference type="Proteomes" id="UP000223913"/>
    </source>
</evidence>
<dbReference type="OrthoDB" id="9795583at2"/>
<dbReference type="InterPro" id="IPR036390">
    <property type="entry name" value="WH_DNA-bd_sf"/>
</dbReference>
<protein>
    <submittedName>
        <fullName evidence="5">Transcriptional regulator</fullName>
    </submittedName>
</protein>
<keyword evidence="3" id="KW-0238">DNA-binding</keyword>
<proteinExistence type="inferred from homology"/>
<dbReference type="SUPFAM" id="SSF46785">
    <property type="entry name" value="Winged helix' DNA-binding domain"/>
    <property type="match status" value="1"/>
</dbReference>
<keyword evidence="4" id="KW-0804">Transcription</keyword>
<dbReference type="InterPro" id="IPR036388">
    <property type="entry name" value="WH-like_DNA-bd_sf"/>
</dbReference>
<evidence type="ECO:0000256" key="4">
    <source>
        <dbReference type="ARBA" id="ARBA00023163"/>
    </source>
</evidence>
<comment type="similarity">
    <text evidence="1">Belongs to the BlaI transcriptional regulatory family.</text>
</comment>
<dbReference type="EMBL" id="PDUD01000009">
    <property type="protein sequence ID" value="PHN07640.1"/>
    <property type="molecule type" value="Genomic_DNA"/>
</dbReference>
<name>A0A2D0NGY1_FLAN2</name>
<sequence>MPPGQIHEHTEAELEILQVLWEKQPATVKEVHEELRDTREVGYTTILKQMQRMFDKGMLQRTKEGKTHLYTAVAREQEVQRSMFDRLVDTAFRGSAMKMFMHALGQSRINEADLEQLQEWIAQQKEEE</sequence>
<accession>A0A2D0NGY1</accession>
<dbReference type="Gene3D" id="1.10.4040.10">
    <property type="entry name" value="Penicillinase repressor domain"/>
    <property type="match status" value="1"/>
</dbReference>
<dbReference type="PIRSF" id="PIRSF019455">
    <property type="entry name" value="CopR_AtkY"/>
    <property type="match status" value="1"/>
</dbReference>
<dbReference type="Gene3D" id="1.10.10.10">
    <property type="entry name" value="Winged helix-like DNA-binding domain superfamily/Winged helix DNA-binding domain"/>
    <property type="match status" value="1"/>
</dbReference>
<evidence type="ECO:0000256" key="3">
    <source>
        <dbReference type="ARBA" id="ARBA00023125"/>
    </source>
</evidence>
<evidence type="ECO:0000256" key="1">
    <source>
        <dbReference type="ARBA" id="ARBA00011046"/>
    </source>
</evidence>
<reference evidence="5 6" key="1">
    <citation type="submission" date="2017-10" db="EMBL/GenBank/DDBJ databases">
        <title>The draft genome sequence of Lewinella nigricans NBRC 102662.</title>
        <authorList>
            <person name="Wang K."/>
        </authorList>
    </citation>
    <scope>NUCLEOTIDE SEQUENCE [LARGE SCALE GENOMIC DNA]</scope>
    <source>
        <strain evidence="5 6">NBRC 102662</strain>
    </source>
</reference>
<evidence type="ECO:0000256" key="2">
    <source>
        <dbReference type="ARBA" id="ARBA00023015"/>
    </source>
</evidence>
<dbReference type="GO" id="GO:0003677">
    <property type="term" value="F:DNA binding"/>
    <property type="evidence" value="ECO:0007669"/>
    <property type="project" value="UniProtKB-KW"/>
</dbReference>
<dbReference type="RefSeq" id="WP_099149088.1">
    <property type="nucleotide sequence ID" value="NZ_PDUD01000009.1"/>
</dbReference>
<gene>
    <name evidence="5" type="ORF">CRP01_05950</name>
</gene>
<evidence type="ECO:0000313" key="5">
    <source>
        <dbReference type="EMBL" id="PHN07640.1"/>
    </source>
</evidence>
<keyword evidence="6" id="KW-1185">Reference proteome</keyword>
<dbReference type="Pfam" id="PF03965">
    <property type="entry name" value="Penicillinase_R"/>
    <property type="match status" value="1"/>
</dbReference>
<organism evidence="5 6">
    <name type="scientific">Flavilitoribacter nigricans (strain ATCC 23147 / DSM 23189 / NBRC 102662 / NCIMB 1420 / SS-2)</name>
    <name type="common">Lewinella nigricans</name>
    <dbReference type="NCBI Taxonomy" id="1122177"/>
    <lineage>
        <taxon>Bacteria</taxon>
        <taxon>Pseudomonadati</taxon>
        <taxon>Bacteroidota</taxon>
        <taxon>Saprospiria</taxon>
        <taxon>Saprospirales</taxon>
        <taxon>Lewinellaceae</taxon>
        <taxon>Flavilitoribacter</taxon>
    </lineage>
</organism>
<dbReference type="AlphaFoldDB" id="A0A2D0NGY1"/>
<dbReference type="InterPro" id="IPR005650">
    <property type="entry name" value="BlaI_family"/>
</dbReference>
<dbReference type="Proteomes" id="UP000223913">
    <property type="component" value="Unassembled WGS sequence"/>
</dbReference>
<keyword evidence="2" id="KW-0805">Transcription regulation</keyword>
<comment type="caution">
    <text evidence="5">The sequence shown here is derived from an EMBL/GenBank/DDBJ whole genome shotgun (WGS) entry which is preliminary data.</text>
</comment>